<dbReference type="AlphaFoldDB" id="A0A7Y8C3B3"/>
<organism evidence="1 2">
    <name type="scientific">Pseudomonas gingeri</name>
    <dbReference type="NCBI Taxonomy" id="117681"/>
    <lineage>
        <taxon>Bacteria</taxon>
        <taxon>Pseudomonadati</taxon>
        <taxon>Pseudomonadota</taxon>
        <taxon>Gammaproteobacteria</taxon>
        <taxon>Pseudomonadales</taxon>
        <taxon>Pseudomonadaceae</taxon>
        <taxon>Pseudomonas</taxon>
    </lineage>
</organism>
<evidence type="ECO:0000313" key="1">
    <source>
        <dbReference type="EMBL" id="NWB97036.1"/>
    </source>
</evidence>
<proteinExistence type="predicted"/>
<name>A0A7Y8C3B3_9PSED</name>
<sequence length="135" mass="15877">MCEAAFQIIYMLFVLRKAKRVAFVEFCIKYTGEQAGFLEDHLRNESLMYEQLFSSKCKGYVLDFFERLMAEMRGLKYEDSNGILEALEFFQEVGAIALWKYNCNLDPKIDSFVRGFDRLDVGEERKRLYFLAQAS</sequence>
<comment type="caution">
    <text evidence="1">The sequence shown here is derived from an EMBL/GenBank/DDBJ whole genome shotgun (WGS) entry which is preliminary data.</text>
</comment>
<dbReference type="RefSeq" id="WP_177102522.1">
    <property type="nucleotide sequence ID" value="NZ_JACAQB010000006.1"/>
</dbReference>
<evidence type="ECO:0000313" key="2">
    <source>
        <dbReference type="Proteomes" id="UP000539985"/>
    </source>
</evidence>
<accession>A0A7Y8C3B3</accession>
<protein>
    <submittedName>
        <fullName evidence="1">Uncharacterized protein</fullName>
    </submittedName>
</protein>
<reference evidence="1 2" key="1">
    <citation type="submission" date="2020-04" db="EMBL/GenBank/DDBJ databases">
        <title>Molecular characterization of pseudomonads from Agaricus bisporus reveal novel blotch 2 pathogens in Western Europe.</title>
        <authorList>
            <person name="Taparia T."/>
            <person name="Krijger M."/>
            <person name="Haynes E."/>
            <person name="Elpinstone J.G."/>
            <person name="Noble R."/>
            <person name="Van Der Wolf J."/>
        </authorList>
    </citation>
    <scope>NUCLEOTIDE SEQUENCE [LARGE SCALE GENOMIC DNA]</scope>
    <source>
        <strain evidence="1 2">H7001</strain>
    </source>
</reference>
<dbReference type="EMBL" id="JACAQB010000006">
    <property type="protein sequence ID" value="NWB97036.1"/>
    <property type="molecule type" value="Genomic_DNA"/>
</dbReference>
<gene>
    <name evidence="1" type="ORF">HX882_14145</name>
</gene>
<dbReference type="Proteomes" id="UP000539985">
    <property type="component" value="Unassembled WGS sequence"/>
</dbReference>